<protein>
    <submittedName>
        <fullName evidence="3">Hydrolase of the metallo-beta-lactamase superfamily</fullName>
    </submittedName>
</protein>
<feature type="transmembrane region" description="Helical" evidence="1">
    <location>
        <begin position="20"/>
        <end position="40"/>
    </location>
</feature>
<keyword evidence="1" id="KW-0472">Membrane</keyword>
<dbReference type="RefSeq" id="WP_052564924.1">
    <property type="nucleotide sequence ID" value="NZ_BAFN01000001.1"/>
</dbReference>
<comment type="caution">
    <text evidence="3">The sequence shown here is derived from an EMBL/GenBank/DDBJ whole genome shotgun (WGS) entry which is preliminary data.</text>
</comment>
<gene>
    <name evidence="3" type="ORF">BROSI_A3520</name>
</gene>
<evidence type="ECO:0000259" key="2">
    <source>
        <dbReference type="PROSITE" id="PS51820"/>
    </source>
</evidence>
<reference evidence="4" key="1">
    <citation type="journal article" date="2015" name="Genome Announc.">
        <title>Draft Genome Sequence of an Anaerobic Ammonium-Oxidizing Bacterium, "Candidatus Brocadia sinica".</title>
        <authorList>
            <person name="Oshiki M."/>
            <person name="Shinyako-Hata K."/>
            <person name="Satoh H."/>
            <person name="Okabe S."/>
        </authorList>
    </citation>
    <scope>NUCLEOTIDE SEQUENCE [LARGE SCALE GENOMIC DNA]</scope>
    <source>
        <strain evidence="4">JPN1</strain>
    </source>
</reference>
<dbReference type="Pfam" id="PF07691">
    <property type="entry name" value="PA14"/>
    <property type="match status" value="1"/>
</dbReference>
<evidence type="ECO:0000313" key="4">
    <source>
        <dbReference type="Proteomes" id="UP000032309"/>
    </source>
</evidence>
<evidence type="ECO:0000313" key="3">
    <source>
        <dbReference type="EMBL" id="GAN34975.1"/>
    </source>
</evidence>
<dbReference type="InterPro" id="IPR037524">
    <property type="entry name" value="PA14/GLEYA"/>
</dbReference>
<keyword evidence="3" id="KW-0378">Hydrolase</keyword>
<proteinExistence type="predicted"/>
<keyword evidence="1" id="KW-0812">Transmembrane</keyword>
<dbReference type="EMBL" id="BAFN01000001">
    <property type="protein sequence ID" value="GAN34975.1"/>
    <property type="molecule type" value="Genomic_DNA"/>
</dbReference>
<dbReference type="GO" id="GO:0016787">
    <property type="term" value="F:hydrolase activity"/>
    <property type="evidence" value="ECO:0007669"/>
    <property type="project" value="UniProtKB-KW"/>
</dbReference>
<keyword evidence="1" id="KW-1133">Transmembrane helix</keyword>
<feature type="transmembrane region" description="Helical" evidence="1">
    <location>
        <begin position="400"/>
        <end position="422"/>
    </location>
</feature>
<keyword evidence="4" id="KW-1185">Reference proteome</keyword>
<feature type="transmembrane region" description="Helical" evidence="1">
    <location>
        <begin position="236"/>
        <end position="269"/>
    </location>
</feature>
<dbReference type="Proteomes" id="UP000032309">
    <property type="component" value="Unassembled WGS sequence"/>
</dbReference>
<feature type="transmembrane region" description="Helical" evidence="1">
    <location>
        <begin position="144"/>
        <end position="164"/>
    </location>
</feature>
<feature type="transmembrane region" description="Helical" evidence="1">
    <location>
        <begin position="276"/>
        <end position="295"/>
    </location>
</feature>
<dbReference type="SMART" id="SM00758">
    <property type="entry name" value="PA14"/>
    <property type="match status" value="1"/>
</dbReference>
<name>A0ABQ0K2H3_9BACT</name>
<accession>A0ABQ0K2H3</accession>
<feature type="transmembrane region" description="Helical" evidence="1">
    <location>
        <begin position="350"/>
        <end position="370"/>
    </location>
</feature>
<dbReference type="PROSITE" id="PS51820">
    <property type="entry name" value="PA14"/>
    <property type="match status" value="1"/>
</dbReference>
<organism evidence="3 4">
    <name type="scientific">Candidatus Brocadia sinica JPN1</name>
    <dbReference type="NCBI Taxonomy" id="1197129"/>
    <lineage>
        <taxon>Bacteria</taxon>
        <taxon>Pseudomonadati</taxon>
        <taxon>Planctomycetota</taxon>
        <taxon>Candidatus Brocadiia</taxon>
        <taxon>Candidatus Brocadiales</taxon>
        <taxon>Candidatus Brocadiaceae</taxon>
        <taxon>Candidatus Brocadia</taxon>
    </lineage>
</organism>
<feature type="transmembrane region" description="Helical" evidence="1">
    <location>
        <begin position="376"/>
        <end position="393"/>
    </location>
</feature>
<dbReference type="InterPro" id="IPR011658">
    <property type="entry name" value="PA14_dom"/>
</dbReference>
<dbReference type="Gene3D" id="3.90.182.10">
    <property type="entry name" value="Toxin - Anthrax Protective Antigen,domain 1"/>
    <property type="match status" value="1"/>
</dbReference>
<evidence type="ECO:0000256" key="1">
    <source>
        <dbReference type="SAM" id="Phobius"/>
    </source>
</evidence>
<dbReference type="SUPFAM" id="SSF56988">
    <property type="entry name" value="Anthrax protective antigen"/>
    <property type="match status" value="1"/>
</dbReference>
<feature type="transmembrane region" description="Helical" evidence="1">
    <location>
        <begin position="206"/>
        <end position="224"/>
    </location>
</feature>
<feature type="domain" description="PA14" evidence="2">
    <location>
        <begin position="573"/>
        <end position="708"/>
    </location>
</feature>
<feature type="transmembrane region" description="Helical" evidence="1">
    <location>
        <begin position="117"/>
        <end position="138"/>
    </location>
</feature>
<sequence>MSDLPIYEKVKLFLRKGYLHYPFGLLAALLSWGTYFIYLWPRMLFWTRDGLTSGWIGIWADWSAHFSYASAFAYRPVTDWFTVHPLYYARKFTYPFVADMISGLLIRLGVDQVPAFIIPSIITTIFLLIALYLLYSFILKSGWQALTALTLFFAGGGMGFYWFVQDFSKKPSWKTILFPPKEYTHIGENCIEWINVFSGQLVPQRALLLGMPIMLVMLTILLKWMQRHFRDVPNVWLVLLGVFSSFMLVIHIHSYIAFTIFCMVFFVCTLRSWKQWILFAFSAAVPSILIYRWFYGGEITSSFFSWYPGWLANARSKNVNYFYFWWLNWGLFLPFSLWAIWQTKYYKHPFIIGGLAIFLLSNLILFQPYAWDNSKVLSWSYLVLCIPAASYLAELWRKNIALKGVVVLLFISMTASGFLDLWRLTRTGKLSNIMWSNADLALAKEFRGISRATDRVLTADTHNHWVSTQAGRQILLGYKGWMWTYGIDYGQMARNMMTIFSGRADAEHLIKKYAINYVVIGPAERHDYHANEKYFKSRYKKILENKEYRVYEVNHMDSKQILVQGTQGQDLADQRYGLRVCYYGNINWEGEPITEDIDTDIEFHWNTDGEKPISSPFSAIWKGYVDITIPGAYTFKLTSDDGSWLYIDDMLVIDNGGIHAIKSMTGAVTLEKGKHKIMIKYFDGGGGAVFKLSWIPPGGGEEKIHEERLKVKE</sequence>
<feature type="transmembrane region" description="Helical" evidence="1">
    <location>
        <begin position="323"/>
        <end position="341"/>
    </location>
</feature>